<dbReference type="OrthoDB" id="19439at2759"/>
<gene>
    <name evidence="8" type="ORF">LEL_01728</name>
</gene>
<evidence type="ECO:0000256" key="2">
    <source>
        <dbReference type="ARBA" id="ARBA00005677"/>
    </source>
</evidence>
<feature type="region of interest" description="Disordered" evidence="7">
    <location>
        <begin position="64"/>
        <end position="83"/>
    </location>
</feature>
<evidence type="ECO:0000256" key="4">
    <source>
        <dbReference type="ARBA" id="ARBA00023128"/>
    </source>
</evidence>
<evidence type="ECO:0000256" key="3">
    <source>
        <dbReference type="ARBA" id="ARBA00022980"/>
    </source>
</evidence>
<reference evidence="8 9" key="1">
    <citation type="journal article" date="2016" name="Genome Biol. Evol.">
        <title>Divergent and convergent evolution of fungal pathogenicity.</title>
        <authorList>
            <person name="Shang Y."/>
            <person name="Xiao G."/>
            <person name="Zheng P."/>
            <person name="Cen K."/>
            <person name="Zhan S."/>
            <person name="Wang C."/>
        </authorList>
    </citation>
    <scope>NUCLEOTIDE SEQUENCE [LARGE SCALE GENOMIC DNA]</scope>
    <source>
        <strain evidence="8 9">RCEF 1005</strain>
    </source>
</reference>
<comment type="subcellular location">
    <subcellularLocation>
        <location evidence="1">Mitochondrion</location>
    </subcellularLocation>
</comment>
<dbReference type="GO" id="GO:0003735">
    <property type="term" value="F:structural constituent of ribosome"/>
    <property type="evidence" value="ECO:0007669"/>
    <property type="project" value="InterPro"/>
</dbReference>
<keyword evidence="3 8" id="KW-0689">Ribosomal protein</keyword>
<dbReference type="InterPro" id="IPR007740">
    <property type="entry name" value="Ribosomal_mL49"/>
</dbReference>
<dbReference type="PANTHER" id="PTHR13477">
    <property type="entry name" value="MITOCHONDRIAL 39S RIBOSOMAL PROTEIN L49"/>
    <property type="match status" value="1"/>
</dbReference>
<proteinExistence type="inferred from homology"/>
<keyword evidence="9" id="KW-1185">Reference proteome</keyword>
<dbReference type="EMBL" id="AZHF01000001">
    <property type="protein sequence ID" value="OAA82183.1"/>
    <property type="molecule type" value="Genomic_DNA"/>
</dbReference>
<comment type="similarity">
    <text evidence="2">Belongs to the mitochondrion-specific ribosomal protein mL49 family.</text>
</comment>
<dbReference type="Gene3D" id="3.30.780.10">
    <property type="entry name" value="SUI1-like domain"/>
    <property type="match status" value="1"/>
</dbReference>
<comment type="caution">
    <text evidence="8">The sequence shown here is derived from an EMBL/GenBank/DDBJ whole genome shotgun (WGS) entry which is preliminary data.</text>
</comment>
<evidence type="ECO:0000256" key="1">
    <source>
        <dbReference type="ARBA" id="ARBA00004173"/>
    </source>
</evidence>
<dbReference type="STRING" id="1081108.A0A169YHS7"/>
<evidence type="ECO:0000256" key="6">
    <source>
        <dbReference type="ARBA" id="ARBA00035191"/>
    </source>
</evidence>
<keyword evidence="5" id="KW-0687">Ribonucleoprotein</keyword>
<organism evidence="8 9">
    <name type="scientific">Akanthomyces lecanii RCEF 1005</name>
    <dbReference type="NCBI Taxonomy" id="1081108"/>
    <lineage>
        <taxon>Eukaryota</taxon>
        <taxon>Fungi</taxon>
        <taxon>Dikarya</taxon>
        <taxon>Ascomycota</taxon>
        <taxon>Pezizomycotina</taxon>
        <taxon>Sordariomycetes</taxon>
        <taxon>Hypocreomycetidae</taxon>
        <taxon>Hypocreales</taxon>
        <taxon>Cordycipitaceae</taxon>
        <taxon>Akanthomyces</taxon>
        <taxon>Cordyceps confragosa</taxon>
    </lineage>
</organism>
<evidence type="ECO:0000313" key="8">
    <source>
        <dbReference type="EMBL" id="OAA82183.1"/>
    </source>
</evidence>
<dbReference type="Proteomes" id="UP000076881">
    <property type="component" value="Unassembled WGS sequence"/>
</dbReference>
<dbReference type="GO" id="GO:0006412">
    <property type="term" value="P:translation"/>
    <property type="evidence" value="ECO:0007669"/>
    <property type="project" value="InterPro"/>
</dbReference>
<sequence length="171" mass="18907">MNSRLSQSLPCARAALSQTLAPRPPPLFRLTPLTSSSSRCLFQQQRNTYATAATAAAAARAAAQRRAPRSFTRAPTPPPTKTAEEQLAGGYLVQRTSSVQLPVYRKLKSGNMREVILIKKVHGDRRRLLEDIKASLAVAADKIRINPTTQHIELQGNYLTQTQKWLLDNGF</sequence>
<accession>A0A169YHS7</accession>
<evidence type="ECO:0000256" key="5">
    <source>
        <dbReference type="ARBA" id="ARBA00023274"/>
    </source>
</evidence>
<dbReference type="Pfam" id="PF05046">
    <property type="entry name" value="Img2"/>
    <property type="match status" value="1"/>
</dbReference>
<evidence type="ECO:0000313" key="9">
    <source>
        <dbReference type="Proteomes" id="UP000076881"/>
    </source>
</evidence>
<evidence type="ECO:0000256" key="7">
    <source>
        <dbReference type="SAM" id="MobiDB-lite"/>
    </source>
</evidence>
<protein>
    <recommendedName>
        <fullName evidence="6">Large ribosomal subunit protein mL49</fullName>
    </recommendedName>
</protein>
<name>A0A169YHS7_CORDF</name>
<dbReference type="AlphaFoldDB" id="A0A169YHS7"/>
<dbReference type="PANTHER" id="PTHR13477:SF0">
    <property type="entry name" value="LARGE RIBOSOMAL SUBUNIT PROTEIN ML49"/>
    <property type="match status" value="1"/>
</dbReference>
<dbReference type="GO" id="GO:0005762">
    <property type="term" value="C:mitochondrial large ribosomal subunit"/>
    <property type="evidence" value="ECO:0007669"/>
    <property type="project" value="TreeGrafter"/>
</dbReference>
<keyword evidence="4" id="KW-0496">Mitochondrion</keyword>